<protein>
    <submittedName>
        <fullName evidence="1">Uncharacterized protein</fullName>
    </submittedName>
</protein>
<name>A0A0W8E2G6_9ZZZZ</name>
<dbReference type="EMBL" id="LNQE01001916">
    <property type="protein sequence ID" value="KUG02621.1"/>
    <property type="molecule type" value="Genomic_DNA"/>
</dbReference>
<comment type="caution">
    <text evidence="1">The sequence shown here is derived from an EMBL/GenBank/DDBJ whole genome shotgun (WGS) entry which is preliminary data.</text>
</comment>
<organism evidence="1">
    <name type="scientific">hydrocarbon metagenome</name>
    <dbReference type="NCBI Taxonomy" id="938273"/>
    <lineage>
        <taxon>unclassified sequences</taxon>
        <taxon>metagenomes</taxon>
        <taxon>ecological metagenomes</taxon>
    </lineage>
</organism>
<dbReference type="AlphaFoldDB" id="A0A0W8E2G6"/>
<proteinExistence type="predicted"/>
<evidence type="ECO:0000313" key="1">
    <source>
        <dbReference type="EMBL" id="KUG02621.1"/>
    </source>
</evidence>
<reference evidence="1" key="1">
    <citation type="journal article" date="2015" name="Proc. Natl. Acad. Sci. U.S.A.">
        <title>Networks of energetic and metabolic interactions define dynamics in microbial communities.</title>
        <authorList>
            <person name="Embree M."/>
            <person name="Liu J.K."/>
            <person name="Al-Bassam M.M."/>
            <person name="Zengler K."/>
        </authorList>
    </citation>
    <scope>NUCLEOTIDE SEQUENCE</scope>
</reference>
<sequence>MNGNIVNYLEGILPSLPPEIISPETYSKLYKLCAVFQDFAASEYIMETSLNKDAAEADFSFRILTGEKPCLTKGLRSDIFSTLSANETWMRIIEFVKDWPQDIEDVWLEMDYGECDKDIPQPCFFFNASQVKKGHYVDHDLLFGALKHLLDQEQLDKLRVNLKGVIDRLPTEVGLFQVGAMLARNRDRVRIFTGELTREQTVQYLDNIGWASLSQLDRLFEAVHQYSDGQYILDFDVSEQGASEKIGINFGLGKTTMLLPFMEGLVEQRWCTDIKKRGVLSWSGCRGSFLGDDYGYTALIKDISHFKISYSPEEGFKAKAYLRVAGIYLKELLKAKAVPNWLHAGEQQAEIKQPGYKEMQNIFKKIAQKAMLEKDFRQLCLSDSKAAIQKMINGNAVIPDNIVFLEEDGDGIEDGFAYVLPPFIKPSWLSGK</sequence>
<accession>A0A0W8E2G6</accession>
<gene>
    <name evidence="1" type="ORF">ASZ90_019989</name>
</gene>